<keyword evidence="1" id="KW-1133">Transmembrane helix</keyword>
<dbReference type="EMBL" id="WUEK01000014">
    <property type="protein sequence ID" value="MXG91754.1"/>
    <property type="molecule type" value="Genomic_DNA"/>
</dbReference>
<feature type="transmembrane region" description="Helical" evidence="1">
    <location>
        <begin position="16"/>
        <end position="38"/>
    </location>
</feature>
<name>A0A6L7F3F2_9ACTN</name>
<dbReference type="Proteomes" id="UP000473325">
    <property type="component" value="Unassembled WGS sequence"/>
</dbReference>
<feature type="transmembrane region" description="Helical" evidence="1">
    <location>
        <begin position="244"/>
        <end position="266"/>
    </location>
</feature>
<protein>
    <submittedName>
        <fullName evidence="2">ABC transporter permease subunit</fullName>
    </submittedName>
</protein>
<keyword evidence="1" id="KW-0472">Membrane</keyword>
<feature type="transmembrane region" description="Helical" evidence="1">
    <location>
        <begin position="58"/>
        <end position="85"/>
    </location>
</feature>
<proteinExistence type="predicted"/>
<organism evidence="2 3">
    <name type="scientific">Nocardioides flavescens</name>
    <dbReference type="NCBI Taxonomy" id="2691959"/>
    <lineage>
        <taxon>Bacteria</taxon>
        <taxon>Bacillati</taxon>
        <taxon>Actinomycetota</taxon>
        <taxon>Actinomycetes</taxon>
        <taxon>Propionibacteriales</taxon>
        <taxon>Nocardioidaceae</taxon>
        <taxon>Nocardioides</taxon>
    </lineage>
</organism>
<evidence type="ECO:0000256" key="1">
    <source>
        <dbReference type="SAM" id="Phobius"/>
    </source>
</evidence>
<dbReference type="Pfam" id="PF12730">
    <property type="entry name" value="ABC2_membrane_4"/>
    <property type="match status" value="1"/>
</dbReference>
<comment type="caution">
    <text evidence="2">The sequence shown here is derived from an EMBL/GenBank/DDBJ whole genome shotgun (WGS) entry which is preliminary data.</text>
</comment>
<dbReference type="PANTHER" id="PTHR37305:SF1">
    <property type="entry name" value="MEMBRANE PROTEIN"/>
    <property type="match status" value="1"/>
</dbReference>
<evidence type="ECO:0000313" key="3">
    <source>
        <dbReference type="Proteomes" id="UP000473325"/>
    </source>
</evidence>
<feature type="transmembrane region" description="Helical" evidence="1">
    <location>
        <begin position="194"/>
        <end position="213"/>
    </location>
</feature>
<gene>
    <name evidence="2" type="ORF">GRQ65_19615</name>
</gene>
<keyword evidence="3" id="KW-1185">Reference proteome</keyword>
<evidence type="ECO:0000313" key="2">
    <source>
        <dbReference type="EMBL" id="MXG91754.1"/>
    </source>
</evidence>
<keyword evidence="1" id="KW-0812">Transmembrane</keyword>
<sequence length="273" mass="28662">MIRVELSKLVRSRRTWVTIALIDALPTLVALLLAWTDLGPRPGTGPAFLSAVLTDGTLFPLAALAIVLPLFLPIAVAITAGEAIAGEAQQGTLRYLLVRPVGRTRLLVAKLVAVMAFVVLTVLVVAVTAYVLGVLLLGNETVTATGPATSVSGSSMSTAELLGRTGLALGYAMLCMLCVAAIALFFSTVADSPLGAALGTLAILVASTLLITLDAANAVQPYLPTRYWLAFVDLFRDPILWRDVVRGVVLQGVYVVVFLGAGWANFTTKDVTD</sequence>
<reference evidence="2 3" key="1">
    <citation type="submission" date="2019-12" db="EMBL/GenBank/DDBJ databases">
        <authorList>
            <person name="Kun Z."/>
        </authorList>
    </citation>
    <scope>NUCLEOTIDE SEQUENCE [LARGE SCALE GENOMIC DNA]</scope>
    <source>
        <strain evidence="2 3">YIM 123512</strain>
    </source>
</reference>
<accession>A0A6L7F3F2</accession>
<dbReference type="AlphaFoldDB" id="A0A6L7F3F2"/>
<feature type="transmembrane region" description="Helical" evidence="1">
    <location>
        <begin position="168"/>
        <end position="187"/>
    </location>
</feature>
<dbReference type="PANTHER" id="PTHR37305">
    <property type="entry name" value="INTEGRAL MEMBRANE PROTEIN-RELATED"/>
    <property type="match status" value="1"/>
</dbReference>
<feature type="transmembrane region" description="Helical" evidence="1">
    <location>
        <begin position="106"/>
        <end position="132"/>
    </location>
</feature>